<evidence type="ECO:0000256" key="5">
    <source>
        <dbReference type="ARBA" id="ARBA00022692"/>
    </source>
</evidence>
<feature type="transmembrane region" description="Helical" evidence="11">
    <location>
        <begin position="91"/>
        <end position="112"/>
    </location>
</feature>
<proteinExistence type="inferred from homology"/>
<reference evidence="12 13" key="1">
    <citation type="submission" date="2020-08" db="EMBL/GenBank/DDBJ databases">
        <title>Genomic Encyclopedia of Type Strains, Phase III (KMG-III): the genomes of soil and plant-associated and newly described type strains.</title>
        <authorList>
            <person name="Whitman W."/>
        </authorList>
    </citation>
    <scope>NUCLEOTIDE SEQUENCE [LARGE SCALE GENOMIC DNA]</scope>
    <source>
        <strain evidence="12 13">CECT 3265</strain>
    </source>
</reference>
<dbReference type="EMBL" id="JACHJG010000001">
    <property type="protein sequence ID" value="MBB4884837.1"/>
    <property type="molecule type" value="Genomic_DNA"/>
</dbReference>
<evidence type="ECO:0000256" key="3">
    <source>
        <dbReference type="ARBA" id="ARBA00022475"/>
    </source>
</evidence>
<accession>A0A7W7PCR9</accession>
<comment type="caution">
    <text evidence="12">The sequence shown here is derived from an EMBL/GenBank/DDBJ whole genome shotgun (WGS) entry which is preliminary data.</text>
</comment>
<dbReference type="InterPro" id="IPR052157">
    <property type="entry name" value="BCAA_transport_permease"/>
</dbReference>
<feature type="transmembrane region" description="Helical" evidence="11">
    <location>
        <begin position="264"/>
        <end position="290"/>
    </location>
</feature>
<dbReference type="GO" id="GO:0015188">
    <property type="term" value="F:L-isoleucine transmembrane transporter activity"/>
    <property type="evidence" value="ECO:0007669"/>
    <property type="project" value="TreeGrafter"/>
</dbReference>
<evidence type="ECO:0000256" key="1">
    <source>
        <dbReference type="ARBA" id="ARBA00004651"/>
    </source>
</evidence>
<feature type="transmembrane region" description="Helical" evidence="11">
    <location>
        <begin position="311"/>
        <end position="329"/>
    </location>
</feature>
<dbReference type="GO" id="GO:0042941">
    <property type="term" value="P:D-alanine transmembrane transport"/>
    <property type="evidence" value="ECO:0007669"/>
    <property type="project" value="TreeGrafter"/>
</dbReference>
<dbReference type="Pfam" id="PF02653">
    <property type="entry name" value="BPD_transp_2"/>
    <property type="match status" value="1"/>
</dbReference>
<keyword evidence="6" id="KW-0029">Amino-acid transport</keyword>
<dbReference type="GO" id="GO:0015192">
    <property type="term" value="F:L-phenylalanine transmembrane transporter activity"/>
    <property type="evidence" value="ECO:0007669"/>
    <property type="project" value="TreeGrafter"/>
</dbReference>
<dbReference type="Proteomes" id="UP000556436">
    <property type="component" value="Unassembled WGS sequence"/>
</dbReference>
<feature type="transmembrane region" description="Helical" evidence="11">
    <location>
        <begin position="177"/>
        <end position="195"/>
    </location>
</feature>
<keyword evidence="7 11" id="KW-1133">Transmembrane helix</keyword>
<keyword evidence="13" id="KW-1185">Reference proteome</keyword>
<dbReference type="GO" id="GO:0015808">
    <property type="term" value="P:L-alanine transport"/>
    <property type="evidence" value="ECO:0007669"/>
    <property type="project" value="TreeGrafter"/>
</dbReference>
<evidence type="ECO:0000256" key="6">
    <source>
        <dbReference type="ARBA" id="ARBA00022970"/>
    </source>
</evidence>
<evidence type="ECO:0000256" key="10">
    <source>
        <dbReference type="SAM" id="MobiDB-lite"/>
    </source>
</evidence>
<feature type="region of interest" description="Disordered" evidence="10">
    <location>
        <begin position="1"/>
        <end position="20"/>
    </location>
</feature>
<feature type="transmembrane region" description="Helical" evidence="11">
    <location>
        <begin position="40"/>
        <end position="60"/>
    </location>
</feature>
<organism evidence="12 13">
    <name type="scientific">Streptomyces netropsis</name>
    <name type="common">Streptoverticillium netropsis</name>
    <dbReference type="NCBI Taxonomy" id="55404"/>
    <lineage>
        <taxon>Bacteria</taxon>
        <taxon>Bacillati</taxon>
        <taxon>Actinomycetota</taxon>
        <taxon>Actinomycetes</taxon>
        <taxon>Kitasatosporales</taxon>
        <taxon>Streptomycetaceae</taxon>
        <taxon>Streptomyces</taxon>
    </lineage>
</organism>
<keyword evidence="3" id="KW-1003">Cell membrane</keyword>
<comment type="subcellular location">
    <subcellularLocation>
        <location evidence="1">Cell membrane</location>
        <topology evidence="1">Multi-pass membrane protein</topology>
    </subcellularLocation>
</comment>
<name>A0A7W7PCR9_STRNE</name>
<evidence type="ECO:0000256" key="4">
    <source>
        <dbReference type="ARBA" id="ARBA00022519"/>
    </source>
</evidence>
<gene>
    <name evidence="12" type="ORF">FHS38_000846</name>
</gene>
<feature type="transmembrane region" description="Helical" evidence="11">
    <location>
        <begin position="67"/>
        <end position="85"/>
    </location>
</feature>
<sequence length="337" mass="35527">MRDDDTTRTPHGPSRPAQYPFSHHGGPAVHELPQQLANGLILGAMYGLIAIGYTMVYGIVQLINFAHGEIFMVGGFGALTAYLVLPDGTGLLLALPLMIIGGIVASTAIAVAAERFAYRPLRGAPRLAPLITAIGLSIALQQAIWKWYPDAKKARVFPQFQGDAIDILGATVQRGEIFLLVAAPLCMTALGLFVAKTRTGRGMQATAQDPDTAKLMGINTDRIIVIAFAIGATFAAIAAVAHGLKYGQIDFRMGFITGLKAFTAAVLGGIGNIYGAMLGGVVLGVAEALATGYIEEIPGMTQFGGGSWKDVWAFVLLILVLLLRPQGLLGERVADRA</sequence>
<keyword evidence="2" id="KW-0813">Transport</keyword>
<evidence type="ECO:0000313" key="13">
    <source>
        <dbReference type="Proteomes" id="UP000556436"/>
    </source>
</evidence>
<evidence type="ECO:0000256" key="7">
    <source>
        <dbReference type="ARBA" id="ARBA00022989"/>
    </source>
</evidence>
<feature type="transmembrane region" description="Helical" evidence="11">
    <location>
        <begin position="223"/>
        <end position="244"/>
    </location>
</feature>
<evidence type="ECO:0000256" key="11">
    <source>
        <dbReference type="SAM" id="Phobius"/>
    </source>
</evidence>
<protein>
    <submittedName>
        <fullName evidence="12">Branched-chain amino acid transport system permease protein</fullName>
    </submittedName>
</protein>
<dbReference type="InterPro" id="IPR001851">
    <property type="entry name" value="ABC_transp_permease"/>
</dbReference>
<evidence type="ECO:0000256" key="9">
    <source>
        <dbReference type="ARBA" id="ARBA00037998"/>
    </source>
</evidence>
<dbReference type="GO" id="GO:1903806">
    <property type="term" value="P:L-isoleucine import across plasma membrane"/>
    <property type="evidence" value="ECO:0007669"/>
    <property type="project" value="TreeGrafter"/>
</dbReference>
<keyword evidence="5 11" id="KW-0812">Transmembrane</keyword>
<evidence type="ECO:0000256" key="8">
    <source>
        <dbReference type="ARBA" id="ARBA00023136"/>
    </source>
</evidence>
<keyword evidence="8 11" id="KW-0472">Membrane</keyword>
<feature type="transmembrane region" description="Helical" evidence="11">
    <location>
        <begin position="124"/>
        <end position="145"/>
    </location>
</feature>
<dbReference type="GO" id="GO:0005304">
    <property type="term" value="F:L-valine transmembrane transporter activity"/>
    <property type="evidence" value="ECO:0007669"/>
    <property type="project" value="TreeGrafter"/>
</dbReference>
<evidence type="ECO:0000256" key="2">
    <source>
        <dbReference type="ARBA" id="ARBA00022448"/>
    </source>
</evidence>
<dbReference type="AlphaFoldDB" id="A0A7W7PCR9"/>
<dbReference type="CDD" id="cd06582">
    <property type="entry name" value="TM_PBP1_LivH_like"/>
    <property type="match status" value="1"/>
</dbReference>
<dbReference type="PANTHER" id="PTHR11795:SF371">
    <property type="entry name" value="HIGH-AFFINITY BRANCHED-CHAIN AMINO ACID TRANSPORT SYSTEM PERMEASE PROTEIN LIVH"/>
    <property type="match status" value="1"/>
</dbReference>
<dbReference type="GO" id="GO:0005886">
    <property type="term" value="C:plasma membrane"/>
    <property type="evidence" value="ECO:0007669"/>
    <property type="project" value="UniProtKB-SubCell"/>
</dbReference>
<keyword evidence="4" id="KW-0997">Cell inner membrane</keyword>
<dbReference type="GO" id="GO:0015190">
    <property type="term" value="F:L-leucine transmembrane transporter activity"/>
    <property type="evidence" value="ECO:0007669"/>
    <property type="project" value="TreeGrafter"/>
</dbReference>
<comment type="similarity">
    <text evidence="9">Belongs to the binding-protein-dependent transport system permease family. LivHM subfamily.</text>
</comment>
<dbReference type="PANTHER" id="PTHR11795">
    <property type="entry name" value="BRANCHED-CHAIN AMINO ACID TRANSPORT SYSTEM PERMEASE PROTEIN LIVH"/>
    <property type="match status" value="1"/>
</dbReference>
<evidence type="ECO:0000313" key="12">
    <source>
        <dbReference type="EMBL" id="MBB4884837.1"/>
    </source>
</evidence>